<evidence type="ECO:0000259" key="6">
    <source>
        <dbReference type="Pfam" id="PF08501"/>
    </source>
</evidence>
<feature type="domain" description="Quinate/shikimate 5-dehydrogenase/glutamyl-tRNA reductase" evidence="5">
    <location>
        <begin position="124"/>
        <end position="197"/>
    </location>
</feature>
<evidence type="ECO:0000256" key="3">
    <source>
        <dbReference type="ARBA" id="ARBA00023141"/>
    </source>
</evidence>
<keyword evidence="3" id="KW-0028">Amino-acid biosynthesis</keyword>
<evidence type="ECO:0000256" key="2">
    <source>
        <dbReference type="ARBA" id="ARBA00012962"/>
    </source>
</evidence>
<evidence type="ECO:0000256" key="4">
    <source>
        <dbReference type="ARBA" id="ARBA00049442"/>
    </source>
</evidence>
<evidence type="ECO:0000256" key="1">
    <source>
        <dbReference type="ARBA" id="ARBA00004871"/>
    </source>
</evidence>
<sequence length="268" mass="28157">MKITGHTRTYALIGDPIAHAKTPELYNRKFAERGIDVVVVPVHVSPESIGDFATAARSWENLVGIGVTIPHKEGMIEQVDRLTDAARLCGATNVIRRAGDGALTGTQMDGPGFVWSLRDNGVSAEGAKVLVQGAGGTARAIAFELAASGAASVTIANRTAERAESLAESIRSAYPDCMAEADRMPAGQFDLIVNATSVGMKESDPLPLDADLLTAGTVVADVIMSPPETALLAEARTRGCVTHSGLRMLEAQFEATVAFLGLDKEEIV</sequence>
<accession>A0ABX6YHH3</accession>
<dbReference type="SUPFAM" id="SSF51735">
    <property type="entry name" value="NAD(P)-binding Rossmann-fold domains"/>
    <property type="match status" value="1"/>
</dbReference>
<proteinExistence type="predicted"/>
<dbReference type="CDD" id="cd01065">
    <property type="entry name" value="NAD_bind_Shikimate_DH"/>
    <property type="match status" value="1"/>
</dbReference>
<dbReference type="Gene3D" id="3.40.50.10860">
    <property type="entry name" value="Leucine Dehydrogenase, chain A, domain 1"/>
    <property type="match status" value="1"/>
</dbReference>
<comment type="catalytic activity">
    <reaction evidence="4">
        <text>shikimate + NADP(+) = 3-dehydroshikimate + NADPH + H(+)</text>
        <dbReference type="Rhea" id="RHEA:17737"/>
        <dbReference type="ChEBI" id="CHEBI:15378"/>
        <dbReference type="ChEBI" id="CHEBI:16630"/>
        <dbReference type="ChEBI" id="CHEBI:36208"/>
        <dbReference type="ChEBI" id="CHEBI:57783"/>
        <dbReference type="ChEBI" id="CHEBI:58349"/>
        <dbReference type="EC" id="1.1.1.25"/>
    </reaction>
</comment>
<dbReference type="EMBL" id="CP061169">
    <property type="protein sequence ID" value="QPZ38242.1"/>
    <property type="molecule type" value="Genomic_DNA"/>
</dbReference>
<dbReference type="EC" id="1.1.1.25" evidence="2"/>
<evidence type="ECO:0000313" key="7">
    <source>
        <dbReference type="EMBL" id="QPZ38242.1"/>
    </source>
</evidence>
<gene>
    <name evidence="7" type="ORF">HCR76_15865</name>
</gene>
<dbReference type="InterPro" id="IPR036291">
    <property type="entry name" value="NAD(P)-bd_dom_sf"/>
</dbReference>
<organism evidence="7 8">
    <name type="scientific">Paramicrobacterium chengjingii</name>
    <dbReference type="NCBI Taxonomy" id="2769067"/>
    <lineage>
        <taxon>Bacteria</taxon>
        <taxon>Bacillati</taxon>
        <taxon>Actinomycetota</taxon>
        <taxon>Actinomycetes</taxon>
        <taxon>Micrococcales</taxon>
        <taxon>Microbacteriaceae</taxon>
        <taxon>Paramicrobacterium</taxon>
    </lineage>
</organism>
<dbReference type="RefSeq" id="WP_166987049.1">
    <property type="nucleotide sequence ID" value="NZ_CP061169.1"/>
</dbReference>
<name>A0ABX6YHH3_9MICO</name>
<dbReference type="Pfam" id="PF08501">
    <property type="entry name" value="Shikimate_dh_N"/>
    <property type="match status" value="1"/>
</dbReference>
<dbReference type="Pfam" id="PF01488">
    <property type="entry name" value="Shikimate_DH"/>
    <property type="match status" value="1"/>
</dbReference>
<dbReference type="InterPro" id="IPR022893">
    <property type="entry name" value="Shikimate_DH_fam"/>
</dbReference>
<dbReference type="PANTHER" id="PTHR21089:SF1">
    <property type="entry name" value="BIFUNCTIONAL 3-DEHYDROQUINATE DEHYDRATASE_SHIKIMATE DEHYDROGENASE, CHLOROPLASTIC"/>
    <property type="match status" value="1"/>
</dbReference>
<protein>
    <recommendedName>
        <fullName evidence="2">shikimate dehydrogenase (NADP(+))</fullName>
        <ecNumber evidence="2">1.1.1.25</ecNumber>
    </recommendedName>
</protein>
<dbReference type="PANTHER" id="PTHR21089">
    <property type="entry name" value="SHIKIMATE DEHYDROGENASE"/>
    <property type="match status" value="1"/>
</dbReference>
<keyword evidence="8" id="KW-1185">Reference proteome</keyword>
<feature type="domain" description="Shikimate dehydrogenase substrate binding N-terminal" evidence="6">
    <location>
        <begin position="12"/>
        <end position="95"/>
    </location>
</feature>
<dbReference type="Proteomes" id="UP000662814">
    <property type="component" value="Chromosome"/>
</dbReference>
<dbReference type="InterPro" id="IPR046346">
    <property type="entry name" value="Aminoacid_DH-like_N_sf"/>
</dbReference>
<reference evidence="7 8" key="1">
    <citation type="submission" date="2020-12" db="EMBL/GenBank/DDBJ databases">
        <title>Microbacterium sp. HY060.</title>
        <authorList>
            <person name="Zhou J."/>
        </authorList>
    </citation>
    <scope>NUCLEOTIDE SEQUENCE [LARGE SCALE GENOMIC DNA]</scope>
    <source>
        <strain evidence="7 8">HY60</strain>
    </source>
</reference>
<evidence type="ECO:0000259" key="5">
    <source>
        <dbReference type="Pfam" id="PF01488"/>
    </source>
</evidence>
<keyword evidence="3" id="KW-0057">Aromatic amino acid biosynthesis</keyword>
<comment type="pathway">
    <text evidence="1">Metabolic intermediate biosynthesis; chorismate biosynthesis; chorismate from D-erythrose 4-phosphate and phosphoenolpyruvate: step 4/7.</text>
</comment>
<dbReference type="Gene3D" id="3.40.50.720">
    <property type="entry name" value="NAD(P)-binding Rossmann-like Domain"/>
    <property type="match status" value="1"/>
</dbReference>
<evidence type="ECO:0000313" key="8">
    <source>
        <dbReference type="Proteomes" id="UP000662814"/>
    </source>
</evidence>
<dbReference type="SUPFAM" id="SSF53223">
    <property type="entry name" value="Aminoacid dehydrogenase-like, N-terminal domain"/>
    <property type="match status" value="1"/>
</dbReference>
<dbReference type="InterPro" id="IPR013708">
    <property type="entry name" value="Shikimate_DH-bd_N"/>
</dbReference>
<dbReference type="InterPro" id="IPR006151">
    <property type="entry name" value="Shikm_DH/Glu-tRNA_Rdtase"/>
</dbReference>